<dbReference type="SUPFAM" id="SSF56112">
    <property type="entry name" value="Protein kinase-like (PK-like)"/>
    <property type="match status" value="1"/>
</dbReference>
<dbReference type="RefSeq" id="WP_188433358.1">
    <property type="nucleotide sequence ID" value="NZ_BMEX01000017.1"/>
</dbReference>
<dbReference type="InterPro" id="IPR011009">
    <property type="entry name" value="Kinase-like_dom_sf"/>
</dbReference>
<dbReference type="GO" id="GO:0004674">
    <property type="term" value="F:protein serine/threonine kinase activity"/>
    <property type="evidence" value="ECO:0007669"/>
    <property type="project" value="UniProtKB-KW"/>
</dbReference>
<gene>
    <name evidence="1" type="primary">pknB</name>
    <name evidence="1" type="ORF">GCM10007416_30340</name>
</gene>
<keyword evidence="1" id="KW-0418">Kinase</keyword>
<protein>
    <submittedName>
        <fullName evidence="1">Serine/threonine protein kinase</fullName>
    </submittedName>
</protein>
<keyword evidence="2" id="KW-1185">Reference proteome</keyword>
<sequence>MFWSWIQPLIESVRVQAHPGNQLVTILHIPKEMEKIGVGTDAVVVRHPSEPRVVFKCYAPGREQKRLNEYEVYRRLGDTPYFPVCFGMGDSFLVLSYEQGPTLYECVSQGIVIPENIITEVEVARRYVRSRGLNPRDLHLKNVLLQEGHAKLLDVSEYLQSGDDARWDHLVQGYRLFYPLIRGRKVPVWLMERVKKTYFQHSAEEFSVQEFARPFLHFLHRGQGQDRP</sequence>
<organism evidence="1 2">
    <name type="scientific">Kroppenstedtia guangzhouensis</name>
    <dbReference type="NCBI Taxonomy" id="1274356"/>
    <lineage>
        <taxon>Bacteria</taxon>
        <taxon>Bacillati</taxon>
        <taxon>Bacillota</taxon>
        <taxon>Bacilli</taxon>
        <taxon>Bacillales</taxon>
        <taxon>Thermoactinomycetaceae</taxon>
        <taxon>Kroppenstedtia</taxon>
    </lineage>
</organism>
<proteinExistence type="predicted"/>
<evidence type="ECO:0000313" key="2">
    <source>
        <dbReference type="Proteomes" id="UP000617979"/>
    </source>
</evidence>
<keyword evidence="1" id="KW-0723">Serine/threonine-protein kinase</keyword>
<dbReference type="Proteomes" id="UP000617979">
    <property type="component" value="Unassembled WGS sequence"/>
</dbReference>
<reference evidence="2" key="1">
    <citation type="journal article" date="2019" name="Int. J. Syst. Evol. Microbiol.">
        <title>The Global Catalogue of Microorganisms (GCM) 10K type strain sequencing project: providing services to taxonomists for standard genome sequencing and annotation.</title>
        <authorList>
            <consortium name="The Broad Institute Genomics Platform"/>
            <consortium name="The Broad Institute Genome Sequencing Center for Infectious Disease"/>
            <person name="Wu L."/>
            <person name="Ma J."/>
        </authorList>
    </citation>
    <scope>NUCLEOTIDE SEQUENCE [LARGE SCALE GENOMIC DNA]</scope>
    <source>
        <strain evidence="2">CGMCC 1.12404</strain>
    </source>
</reference>
<accession>A0ABQ1H1Y1</accession>
<keyword evidence="1" id="KW-0808">Transferase</keyword>
<dbReference type="EMBL" id="BMEX01000017">
    <property type="protein sequence ID" value="GGA55045.1"/>
    <property type="molecule type" value="Genomic_DNA"/>
</dbReference>
<comment type="caution">
    <text evidence="1">The sequence shown here is derived from an EMBL/GenBank/DDBJ whole genome shotgun (WGS) entry which is preliminary data.</text>
</comment>
<name>A0ABQ1H1Y1_9BACL</name>
<evidence type="ECO:0000313" key="1">
    <source>
        <dbReference type="EMBL" id="GGA55045.1"/>
    </source>
</evidence>